<comment type="caution">
    <text evidence="2">The sequence shown here is derived from an EMBL/GenBank/DDBJ whole genome shotgun (WGS) entry which is preliminary data.</text>
</comment>
<reference evidence="2 3" key="1">
    <citation type="submission" date="2017-06" db="EMBL/GenBank/DDBJ databases">
        <title>Cmopartive genomic analysis of Ambrosia Fusariam Clade fungi.</title>
        <authorList>
            <person name="Stajich J.E."/>
            <person name="Carrillo J."/>
            <person name="Kijimoto T."/>
            <person name="Eskalen A."/>
            <person name="O'Donnell K."/>
            <person name="Kasson M."/>
        </authorList>
    </citation>
    <scope>NUCLEOTIDE SEQUENCE [LARGE SCALE GENOMIC DNA]</scope>
    <source>
        <strain evidence="2 3">NRRL 20438</strain>
    </source>
</reference>
<keyword evidence="3" id="KW-1185">Reference proteome</keyword>
<name>A0A428SBV9_9HYPO</name>
<dbReference type="AlphaFoldDB" id="A0A428SBV9"/>
<feature type="compositionally biased region" description="Basic and acidic residues" evidence="1">
    <location>
        <begin position="88"/>
        <end position="100"/>
    </location>
</feature>
<gene>
    <name evidence="2" type="ORF">CDV31_016273</name>
</gene>
<evidence type="ECO:0000256" key="1">
    <source>
        <dbReference type="SAM" id="MobiDB-lite"/>
    </source>
</evidence>
<proteinExistence type="predicted"/>
<feature type="region of interest" description="Disordered" evidence="1">
    <location>
        <begin position="45"/>
        <end position="148"/>
    </location>
</feature>
<evidence type="ECO:0000313" key="3">
    <source>
        <dbReference type="Proteomes" id="UP000288429"/>
    </source>
</evidence>
<accession>A0A428SBV9</accession>
<evidence type="ECO:0000313" key="2">
    <source>
        <dbReference type="EMBL" id="RSL87275.1"/>
    </source>
</evidence>
<dbReference type="Proteomes" id="UP000288429">
    <property type="component" value="Unassembled WGS sequence"/>
</dbReference>
<sequence length="184" mass="20037">MPYDVLLDYHGVLAQLSPTVDRRALRHHYDMCCIENMAADMPLSEAVSSELPTRPSAPGAVSPFESGSHTPILSSVTSPDDFGATGDPSKRYRRVPDRPIELPSGHSSTSSSVQYWSGSPLMTSPDGYSSEETEAPHRDKRRRIADSDTTVLCDDEGQALYHSTTGSWEGSIAPWNSHGFLANV</sequence>
<organism evidence="2 3">
    <name type="scientific">Fusarium ambrosium</name>
    <dbReference type="NCBI Taxonomy" id="131363"/>
    <lineage>
        <taxon>Eukaryota</taxon>
        <taxon>Fungi</taxon>
        <taxon>Dikarya</taxon>
        <taxon>Ascomycota</taxon>
        <taxon>Pezizomycotina</taxon>
        <taxon>Sordariomycetes</taxon>
        <taxon>Hypocreomycetidae</taxon>
        <taxon>Hypocreales</taxon>
        <taxon>Nectriaceae</taxon>
        <taxon>Fusarium</taxon>
        <taxon>Fusarium solani species complex</taxon>
    </lineage>
</organism>
<protein>
    <submittedName>
        <fullName evidence="2">Uncharacterized protein</fullName>
    </submittedName>
</protein>
<feature type="compositionally biased region" description="Polar residues" evidence="1">
    <location>
        <begin position="105"/>
        <end position="122"/>
    </location>
</feature>
<feature type="compositionally biased region" description="Polar residues" evidence="1">
    <location>
        <begin position="65"/>
        <end position="78"/>
    </location>
</feature>
<dbReference type="EMBL" id="NIZV01000505">
    <property type="protein sequence ID" value="RSL87275.1"/>
    <property type="molecule type" value="Genomic_DNA"/>
</dbReference>